<proteinExistence type="predicted"/>
<dbReference type="InterPro" id="IPR036388">
    <property type="entry name" value="WH-like_DNA-bd_sf"/>
</dbReference>
<dbReference type="InterPro" id="IPR036390">
    <property type="entry name" value="WH_DNA-bd_sf"/>
</dbReference>
<dbReference type="RefSeq" id="WP_167123686.1">
    <property type="nucleotide sequence ID" value="NZ_JAAQQR010000002.1"/>
</dbReference>
<sequence length="149" mass="16873">MTSDAVPAHAPLELENFLPYRLSILSNTVSQSIAEEYTGRFELSMTEWRVMAVLARFADLSAREVAERTRMDKVAVSRALARLVEAGRVDRSIHDGDKRRSVLKLSEAGWAIHDEVAPLAREHERELLARLDVAEREQLNRILDKLLAP</sequence>
<keyword evidence="6" id="KW-1185">Reference proteome</keyword>
<evidence type="ECO:0000313" key="5">
    <source>
        <dbReference type="EMBL" id="NID04222.1"/>
    </source>
</evidence>
<dbReference type="Pfam" id="PF12802">
    <property type="entry name" value="MarR_2"/>
    <property type="match status" value="1"/>
</dbReference>
<evidence type="ECO:0000256" key="1">
    <source>
        <dbReference type="ARBA" id="ARBA00023015"/>
    </source>
</evidence>
<dbReference type="InterPro" id="IPR000835">
    <property type="entry name" value="HTH_MarR-typ"/>
</dbReference>
<dbReference type="Proteomes" id="UP001429601">
    <property type="component" value="Unassembled WGS sequence"/>
</dbReference>
<protein>
    <submittedName>
        <fullName evidence="5">Winged helix-turn-helix transcriptional regulator</fullName>
    </submittedName>
</protein>
<reference evidence="5 6" key="1">
    <citation type="journal article" date="2011" name="Curr. Microbiol.">
        <title>Luteibacter jiangsuensis sp. nov.: a methamidophos-degrading bacterium isolated from a methamidophos-manufacturing factory.</title>
        <authorList>
            <person name="Wang L."/>
            <person name="Wang G.L."/>
            <person name="Li S.P."/>
            <person name="Jiang J.D."/>
        </authorList>
    </citation>
    <scope>NUCLEOTIDE SEQUENCE [LARGE SCALE GENOMIC DNA]</scope>
    <source>
        <strain evidence="5 6">CGMCC 1.10133</strain>
    </source>
</reference>
<dbReference type="EMBL" id="JAAQQR010000002">
    <property type="protein sequence ID" value="NID04222.1"/>
    <property type="molecule type" value="Genomic_DNA"/>
</dbReference>
<dbReference type="Gene3D" id="1.10.10.10">
    <property type="entry name" value="Winged helix-like DNA-binding domain superfamily/Winged helix DNA-binding domain"/>
    <property type="match status" value="1"/>
</dbReference>
<dbReference type="SUPFAM" id="SSF46785">
    <property type="entry name" value="Winged helix' DNA-binding domain"/>
    <property type="match status" value="1"/>
</dbReference>
<organism evidence="5 6">
    <name type="scientific">Luteibacter jiangsuensis</name>
    <dbReference type="NCBI Taxonomy" id="637577"/>
    <lineage>
        <taxon>Bacteria</taxon>
        <taxon>Pseudomonadati</taxon>
        <taxon>Pseudomonadota</taxon>
        <taxon>Gammaproteobacteria</taxon>
        <taxon>Lysobacterales</taxon>
        <taxon>Rhodanobacteraceae</taxon>
        <taxon>Luteibacter</taxon>
    </lineage>
</organism>
<comment type="caution">
    <text evidence="5">The sequence shown here is derived from an EMBL/GenBank/DDBJ whole genome shotgun (WGS) entry which is preliminary data.</text>
</comment>
<dbReference type="PROSITE" id="PS50995">
    <property type="entry name" value="HTH_MARR_2"/>
    <property type="match status" value="1"/>
</dbReference>
<dbReference type="PANTHER" id="PTHR35790:SF4">
    <property type="entry name" value="HTH-TYPE TRANSCRIPTIONAL REGULATOR PCHR"/>
    <property type="match status" value="1"/>
</dbReference>
<evidence type="ECO:0000256" key="2">
    <source>
        <dbReference type="ARBA" id="ARBA00023125"/>
    </source>
</evidence>
<keyword evidence="1" id="KW-0805">Transcription regulation</keyword>
<dbReference type="SMART" id="SM00347">
    <property type="entry name" value="HTH_MARR"/>
    <property type="match status" value="1"/>
</dbReference>
<evidence type="ECO:0000259" key="4">
    <source>
        <dbReference type="PROSITE" id="PS50995"/>
    </source>
</evidence>
<accession>A0ABX0Q1K4</accession>
<dbReference type="InterPro" id="IPR052067">
    <property type="entry name" value="Metal_resp_HTH_trans_reg"/>
</dbReference>
<feature type="domain" description="HTH marR-type" evidence="4">
    <location>
        <begin position="15"/>
        <end position="148"/>
    </location>
</feature>
<keyword evidence="3" id="KW-0804">Transcription</keyword>
<keyword evidence="2" id="KW-0238">DNA-binding</keyword>
<evidence type="ECO:0000256" key="3">
    <source>
        <dbReference type="ARBA" id="ARBA00023163"/>
    </source>
</evidence>
<dbReference type="PANTHER" id="PTHR35790">
    <property type="entry name" value="HTH-TYPE TRANSCRIPTIONAL REGULATOR PCHR"/>
    <property type="match status" value="1"/>
</dbReference>
<gene>
    <name evidence="5" type="ORF">HBF26_04950</name>
</gene>
<dbReference type="PRINTS" id="PR00598">
    <property type="entry name" value="HTHMARR"/>
</dbReference>
<name>A0ABX0Q1K4_9GAMM</name>
<evidence type="ECO:0000313" key="6">
    <source>
        <dbReference type="Proteomes" id="UP001429601"/>
    </source>
</evidence>